<dbReference type="GO" id="GO:0008270">
    <property type="term" value="F:zinc ion binding"/>
    <property type="evidence" value="ECO:0007669"/>
    <property type="project" value="InterPro"/>
</dbReference>
<feature type="domain" description="HNH nuclease" evidence="1">
    <location>
        <begin position="45"/>
        <end position="95"/>
    </location>
</feature>
<dbReference type="GO" id="GO:0004519">
    <property type="term" value="F:endonuclease activity"/>
    <property type="evidence" value="ECO:0007669"/>
    <property type="project" value="UniProtKB-KW"/>
</dbReference>
<reference evidence="2" key="1">
    <citation type="submission" date="2023-10" db="EMBL/GenBank/DDBJ databases">
        <title>Screening of Alkalihalophilus pseudofirmusBZ-TG-HK211 and Its Alleviation of Salt Stress on Rapeseed Growth.</title>
        <authorList>
            <person name="Zhao B."/>
            <person name="Guo T."/>
        </authorList>
    </citation>
    <scope>NUCLEOTIDE SEQUENCE</scope>
    <source>
        <strain evidence="2">BZ-TG-HK211</strain>
    </source>
</reference>
<evidence type="ECO:0000313" key="2">
    <source>
        <dbReference type="EMBL" id="MDV2883812.1"/>
    </source>
</evidence>
<dbReference type="InterPro" id="IPR003615">
    <property type="entry name" value="HNH_nuc"/>
</dbReference>
<proteinExistence type="predicted"/>
<dbReference type="RefSeq" id="WP_323465660.1">
    <property type="nucleotide sequence ID" value="NZ_CP144224.1"/>
</dbReference>
<evidence type="ECO:0000313" key="3">
    <source>
        <dbReference type="Proteomes" id="UP001285636"/>
    </source>
</evidence>
<dbReference type="GO" id="GO:0003676">
    <property type="term" value="F:nucleic acid binding"/>
    <property type="evidence" value="ECO:0007669"/>
    <property type="project" value="InterPro"/>
</dbReference>
<dbReference type="EMBL" id="JAWJAY010000001">
    <property type="protein sequence ID" value="MDV2883812.1"/>
    <property type="molecule type" value="Genomic_DNA"/>
</dbReference>
<evidence type="ECO:0000259" key="1">
    <source>
        <dbReference type="SMART" id="SM00507"/>
    </source>
</evidence>
<dbReference type="Pfam" id="PF01844">
    <property type="entry name" value="HNH"/>
    <property type="match status" value="1"/>
</dbReference>
<dbReference type="Gene3D" id="1.10.30.50">
    <property type="match status" value="1"/>
</dbReference>
<name>A0AAJ2KS10_ALKPS</name>
<organism evidence="2 3">
    <name type="scientific">Alkalihalophilus pseudofirmus</name>
    <name type="common">Bacillus pseudofirmus</name>
    <dbReference type="NCBI Taxonomy" id="79885"/>
    <lineage>
        <taxon>Bacteria</taxon>
        <taxon>Bacillati</taxon>
        <taxon>Bacillota</taxon>
        <taxon>Bacilli</taxon>
        <taxon>Bacillales</taxon>
        <taxon>Bacillaceae</taxon>
        <taxon>Alkalihalophilus</taxon>
    </lineage>
</organism>
<protein>
    <submittedName>
        <fullName evidence="2">HNH endonuclease</fullName>
    </submittedName>
</protein>
<dbReference type="CDD" id="cd00085">
    <property type="entry name" value="HNHc"/>
    <property type="match status" value="1"/>
</dbReference>
<gene>
    <name evidence="2" type="ORF">RYX45_01370</name>
</gene>
<accession>A0AAJ2KS10</accession>
<dbReference type="AlphaFoldDB" id="A0AAJ2KS10"/>
<dbReference type="InterPro" id="IPR002711">
    <property type="entry name" value="HNH"/>
</dbReference>
<comment type="caution">
    <text evidence="2">The sequence shown here is derived from an EMBL/GenBank/DDBJ whole genome shotgun (WGS) entry which is preliminary data.</text>
</comment>
<dbReference type="Proteomes" id="UP001285636">
    <property type="component" value="Unassembled WGS sequence"/>
</dbReference>
<keyword evidence="2" id="KW-0255">Endonuclease</keyword>
<keyword evidence="2" id="KW-0540">Nuclease</keyword>
<sequence>MNLANQPVRAVPKVTRKPNRVEKKREKVKGVPIPSPKIRSQIDKKNYEKAMDKYDHQCADCGRTVGLEMHHITFRSQSGRKGWRNLVPLCKLHHDFCHERFPNRETREAYSGWYADMWRERHEHLYGPFYYMDKYDLYKANLIPNTSGDTFEAFMKREEVNARETLRKRNDGTE</sequence>
<dbReference type="SMART" id="SM00507">
    <property type="entry name" value="HNHc"/>
    <property type="match status" value="1"/>
</dbReference>
<keyword evidence="2" id="KW-0378">Hydrolase</keyword>